<dbReference type="PRINTS" id="PR00080">
    <property type="entry name" value="SDRFAMILY"/>
</dbReference>
<keyword evidence="2" id="KW-0560">Oxidoreductase</keyword>
<dbReference type="FunFam" id="3.40.50.720:FF:000084">
    <property type="entry name" value="Short-chain dehydrogenase reductase"/>
    <property type="match status" value="1"/>
</dbReference>
<dbReference type="InterPro" id="IPR002347">
    <property type="entry name" value="SDR_fam"/>
</dbReference>
<dbReference type="PROSITE" id="PS00061">
    <property type="entry name" value="ADH_SHORT"/>
    <property type="match status" value="1"/>
</dbReference>
<evidence type="ECO:0000256" key="2">
    <source>
        <dbReference type="ARBA" id="ARBA00023002"/>
    </source>
</evidence>
<reference evidence="3 4" key="1">
    <citation type="submission" date="2018-08" db="EMBL/GenBank/DDBJ databases">
        <title>A genome reference for cultivated species of the human gut microbiota.</title>
        <authorList>
            <person name="Zou Y."/>
            <person name="Xue W."/>
            <person name="Luo G."/>
        </authorList>
    </citation>
    <scope>NUCLEOTIDE SEQUENCE [LARGE SCALE GENOMIC DNA]</scope>
    <source>
        <strain evidence="3 4">OM05-15BH</strain>
    </source>
</reference>
<accession>A0A3E5BKG2</accession>
<sequence>MNKVCVVTGGAAGIGRCIVEVFAEAGYTVYFIDKTPEMVQVVEEKMSERSLSVTGFVGDIAEEETLRDFVDFVLSLENQIDCLVNNACLTNGGILSNCSYEDFVYVQRVGVAAPYFLSLLFKDYFSGAGSIVNISSTRAFQSQTNTESYTAAKGGITALTHALAVSLSGIVRVNSIAPGWIDTGSYHEDDYVPSYTEGDVMQHPSQRVGEPADIARAVLFLCDERNSFINGENITIDGGMSKLMIYHNDYGWDYQP</sequence>
<dbReference type="AlphaFoldDB" id="A0A3E5BKG2"/>
<dbReference type="PANTHER" id="PTHR43639">
    <property type="entry name" value="OXIDOREDUCTASE, SHORT-CHAIN DEHYDROGENASE/REDUCTASE FAMILY (AFU_ORTHOLOGUE AFUA_5G02870)"/>
    <property type="match status" value="1"/>
</dbReference>
<evidence type="ECO:0000313" key="3">
    <source>
        <dbReference type="EMBL" id="RGN38106.1"/>
    </source>
</evidence>
<dbReference type="SUPFAM" id="SSF51735">
    <property type="entry name" value="NAD(P)-binding Rossmann-fold domains"/>
    <property type="match status" value="1"/>
</dbReference>
<dbReference type="GO" id="GO:0016491">
    <property type="term" value="F:oxidoreductase activity"/>
    <property type="evidence" value="ECO:0007669"/>
    <property type="project" value="UniProtKB-KW"/>
</dbReference>
<gene>
    <name evidence="3" type="ORF">DXB65_04425</name>
</gene>
<dbReference type="Pfam" id="PF13561">
    <property type="entry name" value="adh_short_C2"/>
    <property type="match status" value="1"/>
</dbReference>
<dbReference type="InterPro" id="IPR020904">
    <property type="entry name" value="Sc_DH/Rdtase_CS"/>
</dbReference>
<comment type="caution">
    <text evidence="3">The sequence shown here is derived from an EMBL/GenBank/DDBJ whole genome shotgun (WGS) entry which is preliminary data.</text>
</comment>
<comment type="similarity">
    <text evidence="1">Belongs to the short-chain dehydrogenases/reductases (SDR) family.</text>
</comment>
<organism evidence="3 4">
    <name type="scientific">Bacteroides oleiciplenus</name>
    <dbReference type="NCBI Taxonomy" id="626931"/>
    <lineage>
        <taxon>Bacteria</taxon>
        <taxon>Pseudomonadati</taxon>
        <taxon>Bacteroidota</taxon>
        <taxon>Bacteroidia</taxon>
        <taxon>Bacteroidales</taxon>
        <taxon>Bacteroidaceae</taxon>
        <taxon>Bacteroides</taxon>
    </lineage>
</organism>
<dbReference type="Gene3D" id="3.40.50.720">
    <property type="entry name" value="NAD(P)-binding Rossmann-like Domain"/>
    <property type="match status" value="1"/>
</dbReference>
<dbReference type="InterPro" id="IPR036291">
    <property type="entry name" value="NAD(P)-bd_dom_sf"/>
</dbReference>
<dbReference type="Proteomes" id="UP000260983">
    <property type="component" value="Unassembled WGS sequence"/>
</dbReference>
<dbReference type="RefSeq" id="WP_117723460.1">
    <property type="nucleotide sequence ID" value="NZ_QSUL01000003.1"/>
</dbReference>
<protein>
    <submittedName>
        <fullName evidence="3">SDR family NAD(P)-dependent oxidoreductase</fullName>
    </submittedName>
</protein>
<evidence type="ECO:0000256" key="1">
    <source>
        <dbReference type="ARBA" id="ARBA00006484"/>
    </source>
</evidence>
<name>A0A3E5BKG2_9BACE</name>
<dbReference type="PANTHER" id="PTHR43639:SF1">
    <property type="entry name" value="SHORT-CHAIN DEHYDROGENASE_REDUCTASE FAMILY PROTEIN"/>
    <property type="match status" value="1"/>
</dbReference>
<proteinExistence type="inferred from homology"/>
<evidence type="ECO:0000313" key="4">
    <source>
        <dbReference type="Proteomes" id="UP000260983"/>
    </source>
</evidence>
<dbReference type="EMBL" id="QSUL01000003">
    <property type="protein sequence ID" value="RGN38106.1"/>
    <property type="molecule type" value="Genomic_DNA"/>
</dbReference>
<dbReference type="PRINTS" id="PR00081">
    <property type="entry name" value="GDHRDH"/>
</dbReference>